<proteinExistence type="predicted"/>
<gene>
    <name evidence="2" type="ORF">HF989_09600</name>
    <name evidence="1" type="ORF">JOF50_002166</name>
</gene>
<dbReference type="InterPro" id="IPR036249">
    <property type="entry name" value="Thioredoxin-like_sf"/>
</dbReference>
<dbReference type="RefSeq" id="WP_168686029.1">
    <property type="nucleotide sequence ID" value="NZ_JAAXPF010000013.1"/>
</dbReference>
<keyword evidence="4" id="KW-1185">Reference proteome</keyword>
<evidence type="ECO:0000313" key="2">
    <source>
        <dbReference type="EMBL" id="NKY69609.1"/>
    </source>
</evidence>
<dbReference type="CDD" id="cd02976">
    <property type="entry name" value="NrdH"/>
    <property type="match status" value="1"/>
</dbReference>
<dbReference type="Proteomes" id="UP000554284">
    <property type="component" value="Unassembled WGS sequence"/>
</dbReference>
<accession>A0A7X6LTJ5</accession>
<evidence type="ECO:0000313" key="4">
    <source>
        <dbReference type="Proteomes" id="UP001549139"/>
    </source>
</evidence>
<evidence type="ECO:0000313" key="1">
    <source>
        <dbReference type="EMBL" id="MET3945303.1"/>
    </source>
</evidence>
<dbReference type="EMBL" id="JAAXPF010000013">
    <property type="protein sequence ID" value="NKY69609.1"/>
    <property type="molecule type" value="Genomic_DNA"/>
</dbReference>
<dbReference type="Proteomes" id="UP001549139">
    <property type="component" value="Unassembled WGS sequence"/>
</dbReference>
<protein>
    <submittedName>
        <fullName evidence="1">Glutaredoxin-like protein NrdH</fullName>
    </submittedName>
    <submittedName>
        <fullName evidence="2">NrdH-redoxin</fullName>
    </submittedName>
</protein>
<name>A0A7X6LTJ5_9CORY</name>
<reference evidence="2 3" key="1">
    <citation type="submission" date="2020-04" db="EMBL/GenBank/DDBJ databases">
        <title>MicrobeNet Type strains.</title>
        <authorList>
            <person name="Nicholson A.C."/>
        </authorList>
    </citation>
    <scope>NUCLEOTIDE SEQUENCE [LARGE SCALE GENOMIC DNA]</scope>
    <source>
        <strain evidence="2 3">ATCC 700355</strain>
    </source>
</reference>
<evidence type="ECO:0000313" key="3">
    <source>
        <dbReference type="Proteomes" id="UP000554284"/>
    </source>
</evidence>
<dbReference type="EMBL" id="JBEPNZ010000002">
    <property type="protein sequence ID" value="MET3945303.1"/>
    <property type="molecule type" value="Genomic_DNA"/>
</dbReference>
<reference evidence="1 4" key="2">
    <citation type="submission" date="2024-06" db="EMBL/GenBank/DDBJ databases">
        <title>Sequencing the genomes of 1000 actinobacteria strains.</title>
        <authorList>
            <person name="Klenk H.-P."/>
        </authorList>
    </citation>
    <scope>NUCLEOTIDE SEQUENCE [LARGE SCALE GENOMIC DNA]</scope>
    <source>
        <strain evidence="1 4">DSM 44265</strain>
    </source>
</reference>
<organism evidence="2 3">
    <name type="scientific">Corynebacterium mucifaciens</name>
    <dbReference type="NCBI Taxonomy" id="57171"/>
    <lineage>
        <taxon>Bacteria</taxon>
        <taxon>Bacillati</taxon>
        <taxon>Actinomycetota</taxon>
        <taxon>Actinomycetes</taxon>
        <taxon>Mycobacteriales</taxon>
        <taxon>Corynebacteriaceae</taxon>
        <taxon>Corynebacterium</taxon>
    </lineage>
</organism>
<dbReference type="AlphaFoldDB" id="A0A7X6LTJ5"/>
<sequence>MIIYSKDKCVQCKATIKRAEALGLSFMVCDAAELPEDVAALGFTQAPIVVPDNAPPFSGFRPDRLAALAR</sequence>
<dbReference type="SUPFAM" id="SSF52833">
    <property type="entry name" value="Thioredoxin-like"/>
    <property type="match status" value="1"/>
</dbReference>
<dbReference type="Gene3D" id="3.40.30.10">
    <property type="entry name" value="Glutaredoxin"/>
    <property type="match status" value="1"/>
</dbReference>
<comment type="caution">
    <text evidence="2">The sequence shown here is derived from an EMBL/GenBank/DDBJ whole genome shotgun (WGS) entry which is preliminary data.</text>
</comment>